<dbReference type="EMBL" id="CP002048">
    <property type="protein sequence ID" value="ADI02577.1"/>
    <property type="molecule type" value="Genomic_DNA"/>
</dbReference>
<proteinExistence type="predicted"/>
<dbReference type="AlphaFoldDB" id="D7CPE2"/>
<dbReference type="HOGENOM" id="CLU_2866252_0_0_9"/>
<dbReference type="KEGG" id="slp:Slip_1822"/>
<protein>
    <submittedName>
        <fullName evidence="1">Mpp6 membrane protein, palmitoylated 6 (MAGUK p55 subfamily member 6)</fullName>
    </submittedName>
</protein>
<name>D7CPE2_SYNLT</name>
<dbReference type="Proteomes" id="UP000000378">
    <property type="component" value="Chromosome"/>
</dbReference>
<accession>D7CPE2</accession>
<dbReference type="RefSeq" id="WP_013175979.1">
    <property type="nucleotide sequence ID" value="NC_014220.1"/>
</dbReference>
<evidence type="ECO:0000313" key="1">
    <source>
        <dbReference type="EMBL" id="ADI02577.1"/>
    </source>
</evidence>
<reference evidence="2" key="1">
    <citation type="journal article" date="2010" name="Stand. Genomic Sci.">
        <title>Complete genome sequence of Syntrophothermus lipocalidus type strain (TGB-C1T).</title>
        <authorList>
            <consortium name="US DOE Joint Genome Institute (JGI-PGF)"/>
            <person name="Djao O."/>
            <person name="Zhang X."/>
            <person name="Lucas S."/>
            <person name="Lapidus A."/>
            <person name="Glavina Del Rio T."/>
            <person name="Nolan M."/>
            <person name="Tice H."/>
            <person name="Cheng J."/>
            <person name="Han C."/>
            <person name="Tapia R."/>
            <person name="Goodwin L."/>
            <person name="Pitluck S."/>
            <person name="Liolios K."/>
            <person name="Ivanova N."/>
            <person name="Mavromatis K."/>
            <person name="Mikhailova N."/>
            <person name="Ovchinnikova G."/>
            <person name="Pati A."/>
            <person name="Brambilla E."/>
            <person name="Chen A."/>
            <person name="Palaniappan K."/>
            <person name="Land M."/>
            <person name="Hauser L."/>
            <person name="Chang Y."/>
            <person name="Jeffries C."/>
            <person name="Rohde M."/>
            <person name="Sikorski J."/>
            <person name="Spring S."/>
            <person name="Goker M."/>
            <person name="Detter J."/>
            <person name="Woyke T."/>
            <person name="Bristow J."/>
            <person name="Eisen J."/>
            <person name="Markowitz V."/>
            <person name="Hugenholtz P."/>
            <person name="Kyrpides N."/>
            <person name="Klenk H."/>
        </authorList>
    </citation>
    <scope>NUCLEOTIDE SEQUENCE [LARGE SCALE GENOMIC DNA]</scope>
    <source>
        <strain evidence="2">DSM 12680 / TGB-C1</strain>
    </source>
</reference>
<dbReference type="OrthoDB" id="9805159at2"/>
<dbReference type="STRING" id="643648.Slip_1822"/>
<reference evidence="1 2" key="2">
    <citation type="journal article" date="2010" name="Stand. Genomic Sci.">
        <title>Complete genome sequence of Syntrophothermus lipocalidus type strain (TGB-C1).</title>
        <authorList>
            <person name="Djao O.D."/>
            <person name="Zhang X."/>
            <person name="Lucas S."/>
            <person name="Lapidus A."/>
            <person name="Del Rio T.G."/>
            <person name="Nolan M."/>
            <person name="Tice H."/>
            <person name="Cheng J.F."/>
            <person name="Han C."/>
            <person name="Tapia R."/>
            <person name="Goodwin L."/>
            <person name="Pitluck S."/>
            <person name="Liolios K."/>
            <person name="Ivanova N."/>
            <person name="Mavromatis K."/>
            <person name="Mikhailova N."/>
            <person name="Ovchinnikova G."/>
            <person name="Pati A."/>
            <person name="Brambilla E."/>
            <person name="Chen A."/>
            <person name="Palaniappan K."/>
            <person name="Land M."/>
            <person name="Hauser L."/>
            <person name="Chang Y.J."/>
            <person name="Jeffries C.D."/>
            <person name="Rohde M."/>
            <person name="Sikorski J."/>
            <person name="Spring S."/>
            <person name="Goker M."/>
            <person name="Detter J.C."/>
            <person name="Woyke T."/>
            <person name="Bristow J."/>
            <person name="Eisen J.A."/>
            <person name="Markowitz V."/>
            <person name="Hugenholtz P."/>
            <person name="Kyrpides N.C."/>
            <person name="Klenk H.P."/>
        </authorList>
    </citation>
    <scope>NUCLEOTIDE SEQUENCE [LARGE SCALE GENOMIC DNA]</scope>
    <source>
        <strain evidence="2">DSM 12680 / TGB-C1</strain>
    </source>
</reference>
<gene>
    <name evidence="1" type="ordered locus">Slip_1822</name>
</gene>
<keyword evidence="2" id="KW-1185">Reference proteome</keyword>
<evidence type="ECO:0000313" key="2">
    <source>
        <dbReference type="Proteomes" id="UP000000378"/>
    </source>
</evidence>
<organism evidence="1 2">
    <name type="scientific">Syntrophothermus lipocalidus (strain DSM 12680 / TGB-C1)</name>
    <dbReference type="NCBI Taxonomy" id="643648"/>
    <lineage>
        <taxon>Bacteria</taxon>
        <taxon>Bacillati</taxon>
        <taxon>Bacillota</taxon>
        <taxon>Clostridia</taxon>
        <taxon>Eubacteriales</taxon>
        <taxon>Syntrophomonadaceae</taxon>
        <taxon>Syntrophothermus</taxon>
    </lineage>
</organism>
<sequence length="64" mass="7560">MRLTAYFTDRKEAESYARFIAGRAWRYVSKLERDSNTGQWILHMYDGNLYGIKEGRIKGRPEGE</sequence>